<dbReference type="PANTHER" id="PTHR23088">
    <property type="entry name" value="NITRILASE-RELATED"/>
    <property type="match status" value="1"/>
</dbReference>
<dbReference type="EMBL" id="CP076448">
    <property type="protein sequence ID" value="QXM24609.1"/>
    <property type="molecule type" value="Genomic_DNA"/>
</dbReference>
<dbReference type="InterPro" id="IPR003010">
    <property type="entry name" value="C-N_Hydrolase"/>
</dbReference>
<proteinExistence type="inferred from homology"/>
<organism evidence="3 4">
    <name type="scientific">Elioraea tepida</name>
    <dbReference type="NCBI Taxonomy" id="2843330"/>
    <lineage>
        <taxon>Bacteria</taxon>
        <taxon>Pseudomonadati</taxon>
        <taxon>Pseudomonadota</taxon>
        <taxon>Alphaproteobacteria</taxon>
        <taxon>Acetobacterales</taxon>
        <taxon>Elioraeaceae</taxon>
        <taxon>Elioraea</taxon>
    </lineage>
</organism>
<evidence type="ECO:0000259" key="2">
    <source>
        <dbReference type="PROSITE" id="PS50263"/>
    </source>
</evidence>
<gene>
    <name evidence="3" type="ORF">KO353_15475</name>
</gene>
<dbReference type="AlphaFoldDB" id="A0A975YJF7"/>
<evidence type="ECO:0000313" key="4">
    <source>
        <dbReference type="Proteomes" id="UP000694001"/>
    </source>
</evidence>
<sequence>MTRPLRLATLAWPVRAEPVAHWLERWCEEARAAGAELLVLPEYALCAEAFPGGGGAAAERDRAADAASRLVASLERAAARHRLWIAGGTVLLRTELGIVNACPLVAPEGLAGWQDKNRPTRFEREAWGLAPGAPPRVFETPWGRLGIAVCYDVEFPPLVRAQARAGAWLILAPAATDTAAGATRVTVSARARAIENQCLVAVAPTVGTAPWCESLDSNHGRAGIYGPADRFFPDDGIIAEGGENAPGLVVATLDPASVDAVRRDGAVLNHADWPEEVPPCPVVVRPTRAA</sequence>
<dbReference type="InterPro" id="IPR001110">
    <property type="entry name" value="UPF0012_CS"/>
</dbReference>
<dbReference type="GO" id="GO:0016787">
    <property type="term" value="F:hydrolase activity"/>
    <property type="evidence" value="ECO:0007669"/>
    <property type="project" value="UniProtKB-KW"/>
</dbReference>
<dbReference type="Proteomes" id="UP000694001">
    <property type="component" value="Chromosome"/>
</dbReference>
<accession>A0A975YJF7</accession>
<evidence type="ECO:0000256" key="1">
    <source>
        <dbReference type="ARBA" id="ARBA00010613"/>
    </source>
</evidence>
<dbReference type="Pfam" id="PF00795">
    <property type="entry name" value="CN_hydrolase"/>
    <property type="match status" value="1"/>
</dbReference>
<comment type="similarity">
    <text evidence="1">Belongs to the carbon-nitrogen hydrolase superfamily. NIT1/NIT2 family.</text>
</comment>
<dbReference type="PROSITE" id="PS50263">
    <property type="entry name" value="CN_HYDROLASE"/>
    <property type="match status" value="1"/>
</dbReference>
<keyword evidence="4" id="KW-1185">Reference proteome</keyword>
<name>A0A975YJF7_9PROT</name>
<feature type="domain" description="CN hydrolase" evidence="2">
    <location>
        <begin position="5"/>
        <end position="255"/>
    </location>
</feature>
<dbReference type="KEGG" id="elio:KO353_15475"/>
<protein>
    <submittedName>
        <fullName evidence="3">Carbon-nitrogen hydrolase</fullName>
    </submittedName>
</protein>
<dbReference type="PANTHER" id="PTHR23088:SF50">
    <property type="entry name" value="HYDROLASE YHCX"/>
    <property type="match status" value="1"/>
</dbReference>
<keyword evidence="3" id="KW-0378">Hydrolase</keyword>
<reference evidence="3" key="1">
    <citation type="submission" date="2021-06" db="EMBL/GenBank/DDBJ databases">
        <title>Elioraea tepida, sp. nov., a moderately thermophilic aerobic anoxygenic phototrophic bacterium isolated from an alkaline siliceous hot spring mat community in Yellowstone National Park, WY, USA.</title>
        <authorList>
            <person name="Saini M.K."/>
            <person name="Yoshida S."/>
            <person name="Sebastian A."/>
            <person name="Hirose S."/>
            <person name="Hara E."/>
            <person name="Tamaki H."/>
            <person name="Soulier N.T."/>
            <person name="Albert I."/>
            <person name="Hanada S."/>
            <person name="Bryant D.A."/>
            <person name="Tank M."/>
        </authorList>
    </citation>
    <scope>NUCLEOTIDE SEQUENCE</scope>
    <source>
        <strain evidence="3">MS-P2</strain>
    </source>
</reference>
<evidence type="ECO:0000313" key="3">
    <source>
        <dbReference type="EMBL" id="QXM24609.1"/>
    </source>
</evidence>
<dbReference type="RefSeq" id="WP_218285666.1">
    <property type="nucleotide sequence ID" value="NZ_CP076448.1"/>
</dbReference>
<dbReference type="PROSITE" id="PS01227">
    <property type="entry name" value="UPF0012"/>
    <property type="match status" value="1"/>
</dbReference>